<dbReference type="InterPro" id="IPR029060">
    <property type="entry name" value="PIN-like_dom_sf"/>
</dbReference>
<dbReference type="EMBL" id="CP003587">
    <property type="protein sequence ID" value="AGY60747.1"/>
    <property type="molecule type" value="Genomic_DNA"/>
</dbReference>
<dbReference type="HOGENOM" id="CLU_147223_1_0_3"/>
<dbReference type="KEGG" id="glj:GKIL_4501"/>
<reference evidence="2 3" key="1">
    <citation type="journal article" date="2013" name="PLoS ONE">
        <title>Cultivation and Complete Genome Sequencing of Gloeobacter kilaueensis sp. nov., from a Lava Cave in Kilauea Caldera, Hawai'i.</title>
        <authorList>
            <person name="Saw J.H."/>
            <person name="Schatz M."/>
            <person name="Brown M.V."/>
            <person name="Kunkel D.D."/>
            <person name="Foster J.S."/>
            <person name="Shick H."/>
            <person name="Christensen S."/>
            <person name="Hou S."/>
            <person name="Wan X."/>
            <person name="Donachie S.P."/>
        </authorList>
    </citation>
    <scope>NUCLEOTIDE SEQUENCE [LARGE SCALE GENOMIC DNA]</scope>
    <source>
        <strain evidence="3">JS</strain>
    </source>
</reference>
<keyword evidence="3" id="KW-1185">Reference proteome</keyword>
<evidence type="ECO:0000313" key="2">
    <source>
        <dbReference type="EMBL" id="AGY60747.1"/>
    </source>
</evidence>
<sequence>MRLAVDANVLIAELPRVRGRKLVKNPGLNLFIAAKAWEEAVYELPGKIDRIIRQSGMSSADGKAFLEACLALVLERVEIVEQSSYLNWREQALLRIPRDPGDWPTVALALSQDMAIWTNDQDFFGCGLPVWTTETLLAFLESNLLSDTP</sequence>
<proteinExistence type="predicted"/>
<dbReference type="STRING" id="1183438.GKIL_4501"/>
<protein>
    <recommendedName>
        <fullName evidence="1">PIN domain-containing protein</fullName>
    </recommendedName>
</protein>
<organism evidence="2 3">
    <name type="scientific">Gloeobacter kilaueensis (strain ATCC BAA-2537 / CCAP 1431/1 / ULC 316 / JS1)</name>
    <dbReference type="NCBI Taxonomy" id="1183438"/>
    <lineage>
        <taxon>Bacteria</taxon>
        <taxon>Bacillati</taxon>
        <taxon>Cyanobacteriota</taxon>
        <taxon>Cyanophyceae</taxon>
        <taxon>Gloeobacterales</taxon>
        <taxon>Gloeobacteraceae</taxon>
        <taxon>Gloeobacter</taxon>
    </lineage>
</organism>
<accession>U5QP17</accession>
<evidence type="ECO:0000259" key="1">
    <source>
        <dbReference type="Pfam" id="PF10130"/>
    </source>
</evidence>
<evidence type="ECO:0000313" key="3">
    <source>
        <dbReference type="Proteomes" id="UP000017396"/>
    </source>
</evidence>
<dbReference type="Proteomes" id="UP000017396">
    <property type="component" value="Chromosome"/>
</dbReference>
<dbReference type="AlphaFoldDB" id="U5QP17"/>
<dbReference type="Pfam" id="PF10130">
    <property type="entry name" value="PIN_2"/>
    <property type="match status" value="1"/>
</dbReference>
<dbReference type="SUPFAM" id="SSF88723">
    <property type="entry name" value="PIN domain-like"/>
    <property type="match status" value="1"/>
</dbReference>
<dbReference type="OrthoDB" id="68993at2"/>
<gene>
    <name evidence="2" type="ORF">GKIL_4501</name>
</gene>
<dbReference type="eggNOG" id="COG5378">
    <property type="taxonomic scope" value="Bacteria"/>
</dbReference>
<feature type="domain" description="PIN" evidence="1">
    <location>
        <begin position="5"/>
        <end position="138"/>
    </location>
</feature>
<name>U5QP17_GLOK1</name>
<dbReference type="InterPro" id="IPR002716">
    <property type="entry name" value="PIN_dom"/>
</dbReference>